<evidence type="ECO:0008006" key="3">
    <source>
        <dbReference type="Google" id="ProtNLM"/>
    </source>
</evidence>
<dbReference type="SUPFAM" id="SSF46955">
    <property type="entry name" value="Putative DNA-binding domain"/>
    <property type="match status" value="1"/>
</dbReference>
<sequence>MAKKYISVAQASNRLNVSIGTIYNYCKIGTLGYRCIKNSKKYTWQIDLESLELLEKDSSFKSSLQVKKSLQYNLF</sequence>
<dbReference type="Proteomes" id="UP000054800">
    <property type="component" value="Unassembled WGS sequence"/>
</dbReference>
<dbReference type="EMBL" id="LMVH01000001">
    <property type="protein sequence ID" value="KUL98977.1"/>
    <property type="molecule type" value="Genomic_DNA"/>
</dbReference>
<name>A0A0X3Y1S8_FUSNC</name>
<organism evidence="1 2">
    <name type="scientific">Fusobacterium nucleatum subsp. nucleatum</name>
    <dbReference type="NCBI Taxonomy" id="76856"/>
    <lineage>
        <taxon>Bacteria</taxon>
        <taxon>Fusobacteriati</taxon>
        <taxon>Fusobacteriota</taxon>
        <taxon>Fusobacteriia</taxon>
        <taxon>Fusobacteriales</taxon>
        <taxon>Fusobacteriaceae</taxon>
        <taxon>Fusobacterium</taxon>
    </lineage>
</organism>
<dbReference type="InterPro" id="IPR009061">
    <property type="entry name" value="DNA-bd_dom_put_sf"/>
</dbReference>
<evidence type="ECO:0000313" key="1">
    <source>
        <dbReference type="EMBL" id="KUL98977.1"/>
    </source>
</evidence>
<accession>A0A0X3Y1S8</accession>
<gene>
    <name evidence="1" type="ORF">RO03_05455</name>
</gene>
<evidence type="ECO:0000313" key="2">
    <source>
        <dbReference type="Proteomes" id="UP000054800"/>
    </source>
</evidence>
<dbReference type="RefSeq" id="WP_059222722.1">
    <property type="nucleotide sequence ID" value="NZ_LMVH01000001.1"/>
</dbReference>
<proteinExistence type="predicted"/>
<reference evidence="1 2" key="1">
    <citation type="submission" date="2015-10" db="EMBL/GenBank/DDBJ databases">
        <authorList>
            <person name="Gilbert D.G."/>
        </authorList>
    </citation>
    <scope>NUCLEOTIDE SEQUENCE [LARGE SCALE GENOMIC DNA]</scope>
    <source>
        <strain evidence="1 2">ChDC F311</strain>
    </source>
</reference>
<dbReference type="OrthoDB" id="9972439at2"/>
<protein>
    <recommendedName>
        <fullName evidence="3">Helix-turn-helix domain-containing protein</fullName>
    </recommendedName>
</protein>
<dbReference type="AlphaFoldDB" id="A0A0X3Y1S8"/>
<comment type="caution">
    <text evidence="1">The sequence shown here is derived from an EMBL/GenBank/DDBJ whole genome shotgun (WGS) entry which is preliminary data.</text>
</comment>